<keyword evidence="3 10" id="KW-0493">Microtubule</keyword>
<dbReference type="InterPro" id="IPR027640">
    <property type="entry name" value="Kinesin-like_fam"/>
</dbReference>
<dbReference type="AlphaFoldDB" id="A0A8J2T6E6"/>
<dbReference type="InterPro" id="IPR001752">
    <property type="entry name" value="Kinesin_motor_dom"/>
</dbReference>
<dbReference type="Gene3D" id="3.40.850.10">
    <property type="entry name" value="Kinesin motor domain"/>
    <property type="match status" value="1"/>
</dbReference>
<dbReference type="SUPFAM" id="SSF52540">
    <property type="entry name" value="P-loop containing nucleoside triphosphate hydrolases"/>
    <property type="match status" value="1"/>
</dbReference>
<dbReference type="CDD" id="cd01370">
    <property type="entry name" value="KISc_KIP3_like"/>
    <property type="match status" value="1"/>
</dbReference>
<dbReference type="GO" id="GO:0005634">
    <property type="term" value="C:nucleus"/>
    <property type="evidence" value="ECO:0007669"/>
    <property type="project" value="UniProtKB-ARBA"/>
</dbReference>
<keyword evidence="14" id="KW-1185">Reference proteome</keyword>
<feature type="compositionally biased region" description="Polar residues" evidence="11">
    <location>
        <begin position="664"/>
        <end position="678"/>
    </location>
</feature>
<dbReference type="EMBL" id="HG316458">
    <property type="protein sequence ID" value="CDF89775.1"/>
    <property type="molecule type" value="Genomic_DNA"/>
</dbReference>
<feature type="domain" description="Kinesin motor" evidence="12">
    <location>
        <begin position="9"/>
        <end position="418"/>
    </location>
</feature>
<evidence type="ECO:0000256" key="10">
    <source>
        <dbReference type="RuleBase" id="RU000394"/>
    </source>
</evidence>
<evidence type="ECO:0000256" key="3">
    <source>
        <dbReference type="ARBA" id="ARBA00022701"/>
    </source>
</evidence>
<dbReference type="GO" id="GO:0061673">
    <property type="term" value="C:mitotic spindle astral microtubule"/>
    <property type="evidence" value="ECO:0007669"/>
    <property type="project" value="UniProtKB-ARBA"/>
</dbReference>
<name>A0A8J2T6E6_ZYGB2</name>
<dbReference type="Proteomes" id="UP000019375">
    <property type="component" value="Unassembled WGS sequence"/>
</dbReference>
<dbReference type="GO" id="GO:0035371">
    <property type="term" value="C:microtubule plus-end"/>
    <property type="evidence" value="ECO:0007669"/>
    <property type="project" value="UniProtKB-ARBA"/>
</dbReference>
<dbReference type="InterPro" id="IPR027417">
    <property type="entry name" value="P-loop_NTPase"/>
</dbReference>
<feature type="region of interest" description="Disordered" evidence="11">
    <location>
        <begin position="664"/>
        <end position="787"/>
    </location>
</feature>
<evidence type="ECO:0000313" key="13">
    <source>
        <dbReference type="EMBL" id="CDF89775.1"/>
    </source>
</evidence>
<proteinExistence type="inferred from homology"/>
<dbReference type="FunFam" id="3.40.850.10:FF:000090">
    <property type="entry name" value="Kinesin-like protein"/>
    <property type="match status" value="1"/>
</dbReference>
<dbReference type="PANTHER" id="PTHR47968">
    <property type="entry name" value="CENTROMERE PROTEIN E"/>
    <property type="match status" value="1"/>
</dbReference>
<dbReference type="GO" id="GO:0010970">
    <property type="term" value="P:transport along microtubule"/>
    <property type="evidence" value="ECO:0007669"/>
    <property type="project" value="UniProtKB-ARBA"/>
</dbReference>
<dbReference type="InterPro" id="IPR036961">
    <property type="entry name" value="Kinesin_motor_dom_sf"/>
</dbReference>
<evidence type="ECO:0000256" key="5">
    <source>
        <dbReference type="ARBA" id="ARBA00022840"/>
    </source>
</evidence>
<dbReference type="GO" id="GO:0051656">
    <property type="term" value="P:establishment of organelle localization"/>
    <property type="evidence" value="ECO:0007669"/>
    <property type="project" value="UniProtKB-ARBA"/>
</dbReference>
<comment type="subcellular location">
    <subcellularLocation>
        <location evidence="1">Cytoplasm</location>
        <location evidence="1">Cytoskeleton</location>
    </subcellularLocation>
</comment>
<dbReference type="PANTHER" id="PTHR47968:SF13">
    <property type="entry name" value="KINESIN-LIKE PROTEIN KIF19 ISOFORM X1"/>
    <property type="match status" value="1"/>
</dbReference>
<dbReference type="OrthoDB" id="3176171at2759"/>
<evidence type="ECO:0000256" key="11">
    <source>
        <dbReference type="SAM" id="MobiDB-lite"/>
    </source>
</evidence>
<dbReference type="GO" id="GO:0070462">
    <property type="term" value="P:plus-end specific microtubule depolymerization"/>
    <property type="evidence" value="ECO:0007669"/>
    <property type="project" value="UniProtKB-ARBA"/>
</dbReference>
<feature type="compositionally biased region" description="Polar residues" evidence="11">
    <location>
        <begin position="52"/>
        <end position="65"/>
    </location>
</feature>
<evidence type="ECO:0000256" key="7">
    <source>
        <dbReference type="ARBA" id="ARBA00023175"/>
    </source>
</evidence>
<keyword evidence="4 9" id="KW-0547">Nucleotide-binding</keyword>
<keyword evidence="6" id="KW-0175">Coiled coil</keyword>
<feature type="region of interest" description="Disordered" evidence="11">
    <location>
        <begin position="52"/>
        <end position="72"/>
    </location>
</feature>
<gene>
    <name evidence="13" type="ORF">BN860_01442g</name>
</gene>
<sequence>MDSEERQSSIVVAVRVRPFTEFEASRLIDEGREEFYVNTGDSNLVLPGANAAQTHTSASSGTGSERTTRPPAMLRPRGVRKIVECVDDKMLLFDPAETNPLNKMSETVLNSMYSGKALSRRRLRRNGGELRFVFDRLFDVDATQRAVYESTITPLLDSVLDGFNGTVFAYGATGCGKTYTISGSPENPGLIFLAMQELFARIEELKDTKNFELSLSFLEIYNESIRDLLCPETSSKKLVILEDSQEGIRVAHLSHHHPQTVEDVMDLVIRGNMNRTTSATDANETSSRSHAVLQIHIMQRNRTADLKSDHTFATLSIIDLAGSERAATTKNRGDRLYEGANINRSLLALGNCINALCVSDGTRRTCHIPYRDSKLTRLLKFSLGGNCKTVMIVCISPSSTHYDETLNTLKYANRAKEIKTKVSRNNQTLDRHVGSYLKMISQQRQEIEELRRREQVVVDMRLTKYRLSREKVQLAIDDCVQSVRAAYSRAGSFHNAKNLKSLMLCKRRFLQLVQLEVMSVISLAQEWTDPHIYQSSTMLHDQLATKIRELEEKFDEPGELELVLDRCRTIDLPKLRELEAWDESRDLPYLEVQLDHIAELVRNEILVSASSMIERLLHDQVLSPRFKFLSLTLAQETDIRAAVQDLVKLDEEFENFGRAFLISSSGGSDNDSQTSSPPATAPISHSILKQSRRSGPQRITKTTDPLGSGSPTGGGNHSKTLQTPKTVRWLNLDSPSTTAEPGDMDVSMQDIEPGKSQQPPPSNAPGRTGLRNSLLDRRLVTNNGGNA</sequence>
<keyword evidence="2" id="KW-0963">Cytoplasm</keyword>
<dbReference type="Pfam" id="PF00225">
    <property type="entry name" value="Kinesin"/>
    <property type="match status" value="1"/>
</dbReference>
<dbReference type="GO" id="GO:0090307">
    <property type="term" value="P:mitotic spindle assembly"/>
    <property type="evidence" value="ECO:0007669"/>
    <property type="project" value="UniProtKB-ARBA"/>
</dbReference>
<dbReference type="PRINTS" id="PR00380">
    <property type="entry name" value="KINESINHEAVY"/>
</dbReference>
<evidence type="ECO:0000256" key="1">
    <source>
        <dbReference type="ARBA" id="ARBA00004245"/>
    </source>
</evidence>
<evidence type="ECO:0000256" key="9">
    <source>
        <dbReference type="PROSITE-ProRule" id="PRU00283"/>
    </source>
</evidence>
<evidence type="ECO:0000256" key="8">
    <source>
        <dbReference type="ARBA" id="ARBA00023212"/>
    </source>
</evidence>
<keyword evidence="8" id="KW-0206">Cytoskeleton</keyword>
<evidence type="ECO:0000256" key="2">
    <source>
        <dbReference type="ARBA" id="ARBA00022490"/>
    </source>
</evidence>
<evidence type="ECO:0000259" key="12">
    <source>
        <dbReference type="PROSITE" id="PS50067"/>
    </source>
</evidence>
<dbReference type="GO" id="GO:0008574">
    <property type="term" value="F:plus-end-directed microtubule motor activity"/>
    <property type="evidence" value="ECO:0007669"/>
    <property type="project" value="UniProtKB-ARBA"/>
</dbReference>
<dbReference type="GO" id="GO:0033047">
    <property type="term" value="P:regulation of mitotic sister chromatid segregation"/>
    <property type="evidence" value="ECO:0007669"/>
    <property type="project" value="UniProtKB-ARBA"/>
</dbReference>
<dbReference type="GO" id="GO:0005524">
    <property type="term" value="F:ATP binding"/>
    <property type="evidence" value="ECO:0007669"/>
    <property type="project" value="UniProtKB-UniRule"/>
</dbReference>
<dbReference type="InterPro" id="IPR019821">
    <property type="entry name" value="Kinesin_motor_CS"/>
</dbReference>
<keyword evidence="5 9" id="KW-0067">ATP-binding</keyword>
<dbReference type="PROSITE" id="PS50067">
    <property type="entry name" value="KINESIN_MOTOR_2"/>
    <property type="match status" value="1"/>
</dbReference>
<organism evidence="13 14">
    <name type="scientific">Zygosaccharomyces bailii (strain CLIB 213 / ATCC 58445 / CBS 680 / BCRC 21525 / NBRC 1098 / NCYC 1416 / NRRL Y-2227)</name>
    <dbReference type="NCBI Taxonomy" id="1333698"/>
    <lineage>
        <taxon>Eukaryota</taxon>
        <taxon>Fungi</taxon>
        <taxon>Dikarya</taxon>
        <taxon>Ascomycota</taxon>
        <taxon>Saccharomycotina</taxon>
        <taxon>Saccharomycetes</taxon>
        <taxon>Saccharomycetales</taxon>
        <taxon>Saccharomycetaceae</taxon>
        <taxon>Zygosaccharomyces</taxon>
    </lineage>
</organism>
<keyword evidence="7 9" id="KW-0505">Motor protein</keyword>
<dbReference type="PROSITE" id="PS00411">
    <property type="entry name" value="KINESIN_MOTOR_1"/>
    <property type="match status" value="1"/>
</dbReference>
<reference evidence="14" key="1">
    <citation type="journal article" date="2013" name="Genome Announc.">
        <title>Genome sequence of the food spoilage yeast Zygosaccharomyces bailii CLIB 213(T).</title>
        <authorList>
            <person name="Galeote V."/>
            <person name="Bigey F."/>
            <person name="Devillers H."/>
            <person name="Neuveglise C."/>
            <person name="Dequin S."/>
        </authorList>
    </citation>
    <scope>NUCLEOTIDE SEQUENCE [LARGE SCALE GENOMIC DNA]</scope>
    <source>
        <strain evidence="14">CLIB 213 / ATCC 58445 / CBS 680 / CCRC 21525 / NBRC 1098 / NCYC 1416 / NRRL Y-2227</strain>
    </source>
</reference>
<accession>A0A8J2T6E6</accession>
<feature type="binding site" evidence="9">
    <location>
        <begin position="171"/>
        <end position="178"/>
    </location>
    <ligand>
        <name>ATP</name>
        <dbReference type="ChEBI" id="CHEBI:30616"/>
    </ligand>
</feature>
<comment type="similarity">
    <text evidence="9 10">Belongs to the TRAFAC class myosin-kinesin ATPase superfamily. Kinesin family.</text>
</comment>
<dbReference type="GO" id="GO:0008017">
    <property type="term" value="F:microtubule binding"/>
    <property type="evidence" value="ECO:0007669"/>
    <property type="project" value="InterPro"/>
</dbReference>
<evidence type="ECO:0000313" key="14">
    <source>
        <dbReference type="Proteomes" id="UP000019375"/>
    </source>
</evidence>
<dbReference type="SMART" id="SM00129">
    <property type="entry name" value="KISc"/>
    <property type="match status" value="1"/>
</dbReference>
<protein>
    <recommendedName>
        <fullName evidence="10">Kinesin-like protein</fullName>
    </recommendedName>
</protein>
<feature type="compositionally biased region" description="Polar residues" evidence="11">
    <location>
        <begin position="687"/>
        <end position="705"/>
    </location>
</feature>
<evidence type="ECO:0000256" key="6">
    <source>
        <dbReference type="ARBA" id="ARBA00023054"/>
    </source>
</evidence>
<evidence type="ECO:0000256" key="4">
    <source>
        <dbReference type="ARBA" id="ARBA00022741"/>
    </source>
</evidence>